<dbReference type="Gene3D" id="3.10.490.10">
    <property type="entry name" value="Gamma-glutamyl cyclotransferase-like"/>
    <property type="match status" value="1"/>
</dbReference>
<evidence type="ECO:0000313" key="3">
    <source>
        <dbReference type="EMBL" id="MDP4300084.1"/>
    </source>
</evidence>
<dbReference type="InterPro" id="IPR036568">
    <property type="entry name" value="GGCT-like_sf"/>
</dbReference>
<dbReference type="InterPro" id="IPR006840">
    <property type="entry name" value="ChaC"/>
</dbReference>
<name>A0ABT9G0S2_LEPDI</name>
<accession>A0ABT9G0S2</accession>
<protein>
    <recommendedName>
        <fullName evidence="1">glutathione-specific gamma-glutamylcyclotransferase</fullName>
        <ecNumber evidence="1">4.3.2.7</ecNumber>
    </recommendedName>
</protein>
<dbReference type="CDD" id="cd06661">
    <property type="entry name" value="GGCT_like"/>
    <property type="match status" value="1"/>
</dbReference>
<organism evidence="3 4">
    <name type="scientific">Leptothrix discophora</name>
    <dbReference type="NCBI Taxonomy" id="89"/>
    <lineage>
        <taxon>Bacteria</taxon>
        <taxon>Pseudomonadati</taxon>
        <taxon>Pseudomonadota</taxon>
        <taxon>Betaproteobacteria</taxon>
        <taxon>Burkholderiales</taxon>
        <taxon>Sphaerotilaceae</taxon>
        <taxon>Leptothrix</taxon>
    </lineage>
</organism>
<dbReference type="Proteomes" id="UP001235760">
    <property type="component" value="Unassembled WGS sequence"/>
</dbReference>
<dbReference type="InterPro" id="IPR013024">
    <property type="entry name" value="GGCT-like"/>
</dbReference>
<keyword evidence="4" id="KW-1185">Reference proteome</keyword>
<dbReference type="PANTHER" id="PTHR12192">
    <property type="entry name" value="CATION TRANSPORT PROTEIN CHAC-RELATED"/>
    <property type="match status" value="1"/>
</dbReference>
<evidence type="ECO:0000256" key="1">
    <source>
        <dbReference type="ARBA" id="ARBA00012344"/>
    </source>
</evidence>
<keyword evidence="2" id="KW-0456">Lyase</keyword>
<comment type="caution">
    <text evidence="3">The sequence shown here is derived from an EMBL/GenBank/DDBJ whole genome shotgun (WGS) entry which is preliminary data.</text>
</comment>
<evidence type="ECO:0000313" key="4">
    <source>
        <dbReference type="Proteomes" id="UP001235760"/>
    </source>
</evidence>
<dbReference type="EMBL" id="JAUZEE010000002">
    <property type="protein sequence ID" value="MDP4300084.1"/>
    <property type="molecule type" value="Genomic_DNA"/>
</dbReference>
<dbReference type="EC" id="4.3.2.7" evidence="1"/>
<gene>
    <name evidence="3" type="ORF">Q8X39_05510</name>
</gene>
<reference evidence="3 4" key="1">
    <citation type="submission" date="2023-08" db="EMBL/GenBank/DDBJ databases">
        <authorList>
            <person name="Roldan D.M."/>
            <person name="Menes R.J."/>
        </authorList>
    </citation>
    <scope>NUCLEOTIDE SEQUENCE [LARGE SCALE GENOMIC DNA]</scope>
    <source>
        <strain evidence="3 4">CCM 2812</strain>
    </source>
</reference>
<proteinExistence type="predicted"/>
<dbReference type="PANTHER" id="PTHR12192:SF2">
    <property type="entry name" value="GLUTATHIONE-SPECIFIC GAMMA-GLUTAMYLCYCLOTRANSFERASE 2"/>
    <property type="match status" value="1"/>
</dbReference>
<dbReference type="Pfam" id="PF04752">
    <property type="entry name" value="ChaC"/>
    <property type="match status" value="1"/>
</dbReference>
<evidence type="ECO:0000256" key="2">
    <source>
        <dbReference type="ARBA" id="ARBA00023239"/>
    </source>
</evidence>
<dbReference type="SUPFAM" id="SSF110857">
    <property type="entry name" value="Gamma-glutamyl cyclotransferase-like"/>
    <property type="match status" value="1"/>
</dbReference>
<sequence>MPSRTQVWQDVQDRLAHGHGFWVFAYGSLIWKPAFEPMQALPARVWGHHRALRMRSLRDRGTPHRPGLVFALLPGGSCAGVVQRVPDDQAEAVFEALWLREMEGSPYRPHWLRAQASQMAVSALGFTLPGHSERHARGMDEAELLDILRHARGRHGTTLDYLLDTARALQQHGIRDPQVQALVALARRHGLHGLHGLSGPPGSGSAR</sequence>